<name>A0AAE1S984_9SOLA</name>
<keyword evidence="1" id="KW-1133">Transmembrane helix</keyword>
<accession>A0AAE1S984</accession>
<dbReference type="EMBL" id="JAVYJV010000007">
    <property type="protein sequence ID" value="KAK4366223.1"/>
    <property type="molecule type" value="Genomic_DNA"/>
</dbReference>
<dbReference type="AlphaFoldDB" id="A0AAE1S984"/>
<protein>
    <submittedName>
        <fullName evidence="2">Uncharacterized protein</fullName>
    </submittedName>
</protein>
<sequence>MVLLFLNIVFSTLGTLFSCIICLFFNTTACAFVLMIQALKVPGEAIQTGLQAGKDVVKTCVEYVLDLLLQVLSTAASSFFDLLKTSLVEGSSTMISAMGEVIEKLRNSSLELSKELLQVFDGLQQMISKIVEDLLKNYMDAVKYVIQNA</sequence>
<keyword evidence="3" id="KW-1185">Reference proteome</keyword>
<organism evidence="2 3">
    <name type="scientific">Anisodus tanguticus</name>
    <dbReference type="NCBI Taxonomy" id="243964"/>
    <lineage>
        <taxon>Eukaryota</taxon>
        <taxon>Viridiplantae</taxon>
        <taxon>Streptophyta</taxon>
        <taxon>Embryophyta</taxon>
        <taxon>Tracheophyta</taxon>
        <taxon>Spermatophyta</taxon>
        <taxon>Magnoliopsida</taxon>
        <taxon>eudicotyledons</taxon>
        <taxon>Gunneridae</taxon>
        <taxon>Pentapetalae</taxon>
        <taxon>asterids</taxon>
        <taxon>lamiids</taxon>
        <taxon>Solanales</taxon>
        <taxon>Solanaceae</taxon>
        <taxon>Solanoideae</taxon>
        <taxon>Hyoscyameae</taxon>
        <taxon>Anisodus</taxon>
    </lineage>
</organism>
<keyword evidence="1" id="KW-0812">Transmembrane</keyword>
<evidence type="ECO:0000313" key="3">
    <source>
        <dbReference type="Proteomes" id="UP001291623"/>
    </source>
</evidence>
<keyword evidence="1" id="KW-0472">Membrane</keyword>
<gene>
    <name evidence="2" type="ORF">RND71_014103</name>
</gene>
<evidence type="ECO:0000256" key="1">
    <source>
        <dbReference type="SAM" id="Phobius"/>
    </source>
</evidence>
<reference evidence="2" key="1">
    <citation type="submission" date="2023-12" db="EMBL/GenBank/DDBJ databases">
        <title>Genome assembly of Anisodus tanguticus.</title>
        <authorList>
            <person name="Wang Y.-J."/>
        </authorList>
    </citation>
    <scope>NUCLEOTIDE SEQUENCE</scope>
    <source>
        <strain evidence="2">KB-2021</strain>
        <tissue evidence="2">Leaf</tissue>
    </source>
</reference>
<feature type="transmembrane region" description="Helical" evidence="1">
    <location>
        <begin position="12"/>
        <end position="36"/>
    </location>
</feature>
<proteinExistence type="predicted"/>
<comment type="caution">
    <text evidence="2">The sequence shown here is derived from an EMBL/GenBank/DDBJ whole genome shotgun (WGS) entry which is preliminary data.</text>
</comment>
<evidence type="ECO:0000313" key="2">
    <source>
        <dbReference type="EMBL" id="KAK4366223.1"/>
    </source>
</evidence>
<dbReference type="Proteomes" id="UP001291623">
    <property type="component" value="Unassembled WGS sequence"/>
</dbReference>